<feature type="transmembrane region" description="Helical" evidence="1">
    <location>
        <begin position="51"/>
        <end position="73"/>
    </location>
</feature>
<feature type="transmembrane region" description="Helical" evidence="1">
    <location>
        <begin position="28"/>
        <end position="45"/>
    </location>
</feature>
<dbReference type="EMBL" id="JACHMN010000001">
    <property type="protein sequence ID" value="MBB5867791.1"/>
    <property type="molecule type" value="Genomic_DNA"/>
</dbReference>
<keyword evidence="3" id="KW-0378">Hydrolase</keyword>
<dbReference type="GO" id="GO:0006508">
    <property type="term" value="P:proteolysis"/>
    <property type="evidence" value="ECO:0007669"/>
    <property type="project" value="UniProtKB-KW"/>
</dbReference>
<sequence>MSSSLDAATDLPPAATRTGAGGDSYRDVGVFLAIVFALPWLLWVVEQITGVRILFFAAMMSVAVATFVAVRWVRRPSSIPRATALVPVRPVGRLLRYCLLAFGIFLVASALAVALNAVTGIYPADLTGFSALRDVYAPETAGQTGFPWAIAAGALAANLVQFVLILPLAFCEEWGWRGYLLNRLRDRIGTWPALITIGLICGVWHLPFWVGPWFSMNAAQRQTVIPFTIFCVFFGVLLGLLRLASGSIWPAVVGHAVNNTVVFGFIQVVVADKDAQPSINAWLTGLSGWQGWLILLTAIGILAAAGVVRRSDRDRLPPVVRQS</sequence>
<feature type="transmembrane region" description="Helical" evidence="1">
    <location>
        <begin position="148"/>
        <end position="170"/>
    </location>
</feature>
<keyword evidence="1" id="KW-0812">Transmembrane</keyword>
<comment type="caution">
    <text evidence="3">The sequence shown here is derived from an EMBL/GenBank/DDBJ whole genome shotgun (WGS) entry which is preliminary data.</text>
</comment>
<evidence type="ECO:0000313" key="4">
    <source>
        <dbReference type="Proteomes" id="UP000587527"/>
    </source>
</evidence>
<dbReference type="AlphaFoldDB" id="A0A841BLQ2"/>
<keyword evidence="1" id="KW-1133">Transmembrane helix</keyword>
<dbReference type="RefSeq" id="WP_184832957.1">
    <property type="nucleotide sequence ID" value="NZ_JACHMN010000001.1"/>
</dbReference>
<reference evidence="3 4" key="1">
    <citation type="submission" date="2020-08" db="EMBL/GenBank/DDBJ databases">
        <title>Sequencing the genomes of 1000 actinobacteria strains.</title>
        <authorList>
            <person name="Klenk H.-P."/>
        </authorList>
    </citation>
    <scope>NUCLEOTIDE SEQUENCE [LARGE SCALE GENOMIC DNA]</scope>
    <source>
        <strain evidence="3 4">DSM 45362</strain>
    </source>
</reference>
<protein>
    <submittedName>
        <fullName evidence="3">Membrane protease YdiL (CAAX protease family)</fullName>
    </submittedName>
</protein>
<feature type="transmembrane region" description="Helical" evidence="1">
    <location>
        <begin position="94"/>
        <end position="122"/>
    </location>
</feature>
<feature type="transmembrane region" description="Helical" evidence="1">
    <location>
        <begin position="248"/>
        <end position="269"/>
    </location>
</feature>
<keyword evidence="4" id="KW-1185">Reference proteome</keyword>
<name>A0A841BLQ2_9ACTN</name>
<dbReference type="PANTHER" id="PTHR35797">
    <property type="entry name" value="PROTEASE-RELATED"/>
    <property type="match status" value="1"/>
</dbReference>
<keyword evidence="1" id="KW-0472">Membrane</keyword>
<gene>
    <name evidence="3" type="ORF">F4553_001170</name>
</gene>
<dbReference type="PANTHER" id="PTHR35797:SF1">
    <property type="entry name" value="PROTEASE"/>
    <property type="match status" value="1"/>
</dbReference>
<feature type="transmembrane region" description="Helical" evidence="1">
    <location>
        <begin position="289"/>
        <end position="308"/>
    </location>
</feature>
<evidence type="ECO:0000259" key="2">
    <source>
        <dbReference type="Pfam" id="PF02517"/>
    </source>
</evidence>
<keyword evidence="3" id="KW-0645">Protease</keyword>
<organism evidence="3 4">
    <name type="scientific">Allocatelliglobosispora scoriae</name>
    <dbReference type="NCBI Taxonomy" id="643052"/>
    <lineage>
        <taxon>Bacteria</taxon>
        <taxon>Bacillati</taxon>
        <taxon>Actinomycetota</taxon>
        <taxon>Actinomycetes</taxon>
        <taxon>Micromonosporales</taxon>
        <taxon>Micromonosporaceae</taxon>
        <taxon>Allocatelliglobosispora</taxon>
    </lineage>
</organism>
<dbReference type="Pfam" id="PF02517">
    <property type="entry name" value="Rce1-like"/>
    <property type="match status" value="1"/>
</dbReference>
<feature type="transmembrane region" description="Helical" evidence="1">
    <location>
        <begin position="191"/>
        <end position="211"/>
    </location>
</feature>
<evidence type="ECO:0000256" key="1">
    <source>
        <dbReference type="SAM" id="Phobius"/>
    </source>
</evidence>
<feature type="domain" description="CAAX prenyl protease 2/Lysostaphin resistance protein A-like" evidence="2">
    <location>
        <begin position="162"/>
        <end position="261"/>
    </location>
</feature>
<dbReference type="InterPro" id="IPR003675">
    <property type="entry name" value="Rce1/LyrA-like_dom"/>
</dbReference>
<evidence type="ECO:0000313" key="3">
    <source>
        <dbReference type="EMBL" id="MBB5867791.1"/>
    </source>
</evidence>
<proteinExistence type="predicted"/>
<accession>A0A841BLQ2</accession>
<dbReference type="InterPro" id="IPR042150">
    <property type="entry name" value="MmRce1-like"/>
</dbReference>
<dbReference type="GO" id="GO:0004175">
    <property type="term" value="F:endopeptidase activity"/>
    <property type="evidence" value="ECO:0007669"/>
    <property type="project" value="UniProtKB-ARBA"/>
</dbReference>
<dbReference type="GO" id="GO:0080120">
    <property type="term" value="P:CAAX-box protein maturation"/>
    <property type="evidence" value="ECO:0007669"/>
    <property type="project" value="UniProtKB-ARBA"/>
</dbReference>
<dbReference type="Proteomes" id="UP000587527">
    <property type="component" value="Unassembled WGS sequence"/>
</dbReference>
<feature type="transmembrane region" description="Helical" evidence="1">
    <location>
        <begin position="223"/>
        <end position="241"/>
    </location>
</feature>